<evidence type="ECO:0000256" key="8">
    <source>
        <dbReference type="SAM" id="Phobius"/>
    </source>
</evidence>
<dbReference type="Pfam" id="PF00083">
    <property type="entry name" value="Sugar_tr"/>
    <property type="match status" value="1"/>
</dbReference>
<dbReference type="InterPro" id="IPR050549">
    <property type="entry name" value="MFS_Trehalose_Transporter"/>
</dbReference>
<dbReference type="PANTHER" id="PTHR48021:SF1">
    <property type="entry name" value="GH07001P-RELATED"/>
    <property type="match status" value="1"/>
</dbReference>
<evidence type="ECO:0000256" key="2">
    <source>
        <dbReference type="ARBA" id="ARBA00022448"/>
    </source>
</evidence>
<dbReference type="GO" id="GO:0022857">
    <property type="term" value="F:transmembrane transporter activity"/>
    <property type="evidence" value="ECO:0007669"/>
    <property type="project" value="InterPro"/>
</dbReference>
<feature type="transmembrane region" description="Helical" evidence="8">
    <location>
        <begin position="290"/>
        <end position="314"/>
    </location>
</feature>
<proteinExistence type="predicted"/>
<feature type="transmembrane region" description="Helical" evidence="8">
    <location>
        <begin position="96"/>
        <end position="117"/>
    </location>
</feature>
<sequence length="477" mass="52868">MNEKIEKGSNNMNAPSLLMYFSVLAGVLGALNLGLVMGYSSPAIVDLVKEREQALMENKTFILRNEKDRSWIASAGAAGAMFGVPFSSMLGRKATLILNCVPFILGWSLISLAHATWMIICGRFVTGIAAGLASGVVSIYAMEISPIYMRGAVMANGGSTLAATMGIFLNWRWLAMACCIPSVIMPFMMIFAPESPVYMMSKYGYSKKTITTLKKLRREHGDVLTNELNEIASQAQNKAPLIVSKEQLKESIACKPLLVLMALFVFQQLAGITAVGFYQTSIFVESNIRMNSHICNALVTLAPLSVVIISSFVIDKSGRKLLLYLSGMGTISSLILLSFYFWYKSTPSFTQNYGWVSIIALILYQGSVALGFNSIPWILVAEMTPYFARSFISSICTFTVWSLAFLTTKFFDDLKDSLTPQRAYLFFAMTTCFGVLFVKFFVPETKMKTIDEILSYFTRKANLTDRKKTIMTCNTEV</sequence>
<dbReference type="EMBL" id="NCKU01004600">
    <property type="protein sequence ID" value="RWS05718.1"/>
    <property type="molecule type" value="Genomic_DNA"/>
</dbReference>
<dbReference type="PRINTS" id="PR00171">
    <property type="entry name" value="SUGRTRNSPORT"/>
</dbReference>
<comment type="caution">
    <text evidence="10">The sequence shown here is derived from an EMBL/GenBank/DDBJ whole genome shotgun (WGS) entry which is preliminary data.</text>
</comment>
<dbReference type="GO" id="GO:0005886">
    <property type="term" value="C:plasma membrane"/>
    <property type="evidence" value="ECO:0007669"/>
    <property type="project" value="UniProtKB-SubCell"/>
</dbReference>
<evidence type="ECO:0000256" key="4">
    <source>
        <dbReference type="ARBA" id="ARBA00022597"/>
    </source>
</evidence>
<reference evidence="10 11" key="1">
    <citation type="journal article" date="2018" name="Gigascience">
        <title>Genomes of trombidid mites reveal novel predicted allergens and laterally-transferred genes associated with secondary metabolism.</title>
        <authorList>
            <person name="Dong X."/>
            <person name="Chaisiri K."/>
            <person name="Xia D."/>
            <person name="Armstrong S.D."/>
            <person name="Fang Y."/>
            <person name="Donnelly M.J."/>
            <person name="Kadowaki T."/>
            <person name="McGarry J.W."/>
            <person name="Darby A.C."/>
            <person name="Makepeace B.L."/>
        </authorList>
    </citation>
    <scope>NUCLEOTIDE SEQUENCE [LARGE SCALE GENOMIC DNA]</scope>
    <source>
        <strain evidence="10">UoL-WK</strain>
    </source>
</reference>
<dbReference type="Gene3D" id="1.20.1250.20">
    <property type="entry name" value="MFS general substrate transporter like domains"/>
    <property type="match status" value="1"/>
</dbReference>
<dbReference type="PROSITE" id="PS00217">
    <property type="entry name" value="SUGAR_TRANSPORT_2"/>
    <property type="match status" value="1"/>
</dbReference>
<feature type="transmembrane region" description="Helical" evidence="8">
    <location>
        <begin position="173"/>
        <end position="192"/>
    </location>
</feature>
<feature type="transmembrane region" description="Helical" evidence="8">
    <location>
        <begin position="423"/>
        <end position="442"/>
    </location>
</feature>
<evidence type="ECO:0000256" key="3">
    <source>
        <dbReference type="ARBA" id="ARBA00022475"/>
    </source>
</evidence>
<dbReference type="InterPro" id="IPR036259">
    <property type="entry name" value="MFS_trans_sf"/>
</dbReference>
<feature type="transmembrane region" description="Helical" evidence="8">
    <location>
        <begin position="355"/>
        <end position="379"/>
    </location>
</feature>
<dbReference type="InterPro" id="IPR005829">
    <property type="entry name" value="Sugar_transporter_CS"/>
</dbReference>
<feature type="transmembrane region" description="Helical" evidence="8">
    <location>
        <begin position="124"/>
        <end position="142"/>
    </location>
</feature>
<keyword evidence="2" id="KW-0813">Transport</keyword>
<evidence type="ECO:0000256" key="6">
    <source>
        <dbReference type="ARBA" id="ARBA00022989"/>
    </source>
</evidence>
<dbReference type="InterPro" id="IPR020846">
    <property type="entry name" value="MFS_dom"/>
</dbReference>
<dbReference type="InterPro" id="IPR003663">
    <property type="entry name" value="Sugar/inositol_transpt"/>
</dbReference>
<keyword evidence="3" id="KW-1003">Cell membrane</keyword>
<keyword evidence="4 10" id="KW-0762">Sugar transport</keyword>
<evidence type="ECO:0000256" key="5">
    <source>
        <dbReference type="ARBA" id="ARBA00022692"/>
    </source>
</evidence>
<dbReference type="PROSITE" id="PS50850">
    <property type="entry name" value="MFS"/>
    <property type="match status" value="1"/>
</dbReference>
<keyword evidence="7 8" id="KW-0472">Membrane</keyword>
<evidence type="ECO:0000256" key="1">
    <source>
        <dbReference type="ARBA" id="ARBA00004651"/>
    </source>
</evidence>
<feature type="transmembrane region" description="Helical" evidence="8">
    <location>
        <begin position="69"/>
        <end position="90"/>
    </location>
</feature>
<dbReference type="Proteomes" id="UP000285301">
    <property type="component" value="Unassembled WGS sequence"/>
</dbReference>
<dbReference type="InterPro" id="IPR005828">
    <property type="entry name" value="MFS_sugar_transport-like"/>
</dbReference>
<protein>
    <submittedName>
        <fullName evidence="10">Solute carrier family 2: facilitated glucose transporter member 8-like protein</fullName>
    </submittedName>
</protein>
<feature type="transmembrane region" description="Helical" evidence="8">
    <location>
        <begin position="391"/>
        <end position="411"/>
    </location>
</feature>
<dbReference type="FunFam" id="1.20.1250.20:FF:000218">
    <property type="entry name" value="facilitated trehalose transporter Tret1"/>
    <property type="match status" value="1"/>
</dbReference>
<keyword evidence="11" id="KW-1185">Reference proteome</keyword>
<gene>
    <name evidence="10" type="ORF">B4U79_16281</name>
</gene>
<evidence type="ECO:0000313" key="11">
    <source>
        <dbReference type="Proteomes" id="UP000285301"/>
    </source>
</evidence>
<evidence type="ECO:0000259" key="9">
    <source>
        <dbReference type="PROSITE" id="PS50850"/>
    </source>
</evidence>
<evidence type="ECO:0000313" key="10">
    <source>
        <dbReference type="EMBL" id="RWS05718.1"/>
    </source>
</evidence>
<comment type="subcellular location">
    <subcellularLocation>
        <location evidence="1">Cell membrane</location>
        <topology evidence="1">Multi-pass membrane protein</topology>
    </subcellularLocation>
</comment>
<feature type="transmembrane region" description="Helical" evidence="8">
    <location>
        <begin position="257"/>
        <end position="278"/>
    </location>
</feature>
<feature type="transmembrane region" description="Helical" evidence="8">
    <location>
        <begin position="321"/>
        <end position="343"/>
    </location>
</feature>
<evidence type="ECO:0000256" key="7">
    <source>
        <dbReference type="ARBA" id="ARBA00023136"/>
    </source>
</evidence>
<dbReference type="STRING" id="1965070.A0A3S3NMM4"/>
<dbReference type="OrthoDB" id="6480153at2759"/>
<feature type="transmembrane region" description="Helical" evidence="8">
    <location>
        <begin position="20"/>
        <end position="48"/>
    </location>
</feature>
<feature type="domain" description="Major facilitator superfamily (MFS) profile" evidence="9">
    <location>
        <begin position="18"/>
        <end position="446"/>
    </location>
</feature>
<dbReference type="AlphaFoldDB" id="A0A3S3NMM4"/>
<dbReference type="PANTHER" id="PTHR48021">
    <property type="match status" value="1"/>
</dbReference>
<organism evidence="10 11">
    <name type="scientific">Dinothrombium tinctorium</name>
    <dbReference type="NCBI Taxonomy" id="1965070"/>
    <lineage>
        <taxon>Eukaryota</taxon>
        <taxon>Metazoa</taxon>
        <taxon>Ecdysozoa</taxon>
        <taxon>Arthropoda</taxon>
        <taxon>Chelicerata</taxon>
        <taxon>Arachnida</taxon>
        <taxon>Acari</taxon>
        <taxon>Acariformes</taxon>
        <taxon>Trombidiformes</taxon>
        <taxon>Prostigmata</taxon>
        <taxon>Anystina</taxon>
        <taxon>Parasitengona</taxon>
        <taxon>Trombidioidea</taxon>
        <taxon>Trombidiidae</taxon>
        <taxon>Dinothrombium</taxon>
    </lineage>
</organism>
<name>A0A3S3NMM4_9ACAR</name>
<keyword evidence="6 8" id="KW-1133">Transmembrane helix</keyword>
<accession>A0A3S3NMM4</accession>
<keyword evidence="5 8" id="KW-0812">Transmembrane</keyword>
<dbReference type="SUPFAM" id="SSF103473">
    <property type="entry name" value="MFS general substrate transporter"/>
    <property type="match status" value="1"/>
</dbReference>